<accession>A0A8J5PBD5</accession>
<name>A0A8J5PBD5_FUSOX</name>
<protein>
    <submittedName>
        <fullName evidence="1">Uncharacterized protein</fullName>
    </submittedName>
</protein>
<dbReference type="AlphaFoldDB" id="A0A8J5PBD5"/>
<organism evidence="1 2">
    <name type="scientific">Fusarium oxysporum f. sp. rapae</name>
    <dbReference type="NCBI Taxonomy" id="485398"/>
    <lineage>
        <taxon>Eukaryota</taxon>
        <taxon>Fungi</taxon>
        <taxon>Dikarya</taxon>
        <taxon>Ascomycota</taxon>
        <taxon>Pezizomycotina</taxon>
        <taxon>Sordariomycetes</taxon>
        <taxon>Hypocreomycetidae</taxon>
        <taxon>Hypocreales</taxon>
        <taxon>Nectriaceae</taxon>
        <taxon>Fusarium</taxon>
        <taxon>Fusarium oxysporum species complex</taxon>
    </lineage>
</organism>
<reference evidence="1" key="1">
    <citation type="submission" date="2021-04" db="EMBL/GenBank/DDBJ databases">
        <title>First draft genome resource for Brassicaceae pathogens Fusarium oxysporum f. sp. raphani and Fusarium oxysporum f. sp. rapae.</title>
        <authorList>
            <person name="Asai S."/>
        </authorList>
    </citation>
    <scope>NUCLEOTIDE SEQUENCE</scope>
    <source>
        <strain evidence="1">Tf1208</strain>
    </source>
</reference>
<dbReference type="EMBL" id="JAELUQ010000001">
    <property type="protein sequence ID" value="KAG7421586.1"/>
    <property type="molecule type" value="Genomic_DNA"/>
</dbReference>
<evidence type="ECO:0000313" key="1">
    <source>
        <dbReference type="EMBL" id="KAG7421586.1"/>
    </source>
</evidence>
<sequence length="258" mass="28376">MQCMWRMVARCYNCLQIQGGARSGYLDSGILPSKSSFEFSVAGCHHRWIDIHEAVWTGTSISFVQDHVPQQQQNASSISRKTEFTLAFLAQGESRYRQPPIYPYPPPGTTAIGDLDLEVRLHMACPGGHGLRYSRITWNCAGGKKEVQKTAIVTTTARPTHMPGCAAPTSPVNYTGLDPDRDISELVTKNVFTWMREMDGFPISERDIYKHEWLGDGDSDDDDSNCAEGDGGSTMGCNLSVTVGGWISGVMTARCNSL</sequence>
<comment type="caution">
    <text evidence="1">The sequence shown here is derived from an EMBL/GenBank/DDBJ whole genome shotgun (WGS) entry which is preliminary data.</text>
</comment>
<proteinExistence type="predicted"/>
<dbReference type="Proteomes" id="UP000694050">
    <property type="component" value="Unassembled WGS sequence"/>
</dbReference>
<gene>
    <name evidence="1" type="ORF">Forpe1208_v000121</name>
</gene>
<evidence type="ECO:0000313" key="2">
    <source>
        <dbReference type="Proteomes" id="UP000694050"/>
    </source>
</evidence>